<accession>A0A7S8HEC0</accession>
<dbReference type="Gene3D" id="3.40.50.150">
    <property type="entry name" value="Vaccinia Virus protein VP39"/>
    <property type="match status" value="1"/>
</dbReference>
<dbReference type="SUPFAM" id="SSF53335">
    <property type="entry name" value="S-adenosyl-L-methionine-dependent methyltransferases"/>
    <property type="match status" value="1"/>
</dbReference>
<dbReference type="PIRSF" id="PIRSF011491">
    <property type="entry name" value="Mtase_YbcY_prd"/>
    <property type="match status" value="1"/>
</dbReference>
<keyword evidence="2" id="KW-1185">Reference proteome</keyword>
<dbReference type="InterPro" id="IPR016584">
    <property type="entry name" value="MeTrfase_VrtF"/>
</dbReference>
<dbReference type="GO" id="GO:0032259">
    <property type="term" value="P:methylation"/>
    <property type="evidence" value="ECO:0007669"/>
    <property type="project" value="UniProtKB-KW"/>
</dbReference>
<evidence type="ECO:0000313" key="1">
    <source>
        <dbReference type="EMBL" id="QPC45344.1"/>
    </source>
</evidence>
<organism evidence="1 2">
    <name type="scientific">Kaustia mangrovi</name>
    <dbReference type="NCBI Taxonomy" id="2593653"/>
    <lineage>
        <taxon>Bacteria</taxon>
        <taxon>Pseudomonadati</taxon>
        <taxon>Pseudomonadota</taxon>
        <taxon>Alphaproteobacteria</taxon>
        <taxon>Hyphomicrobiales</taxon>
        <taxon>Parvibaculaceae</taxon>
        <taxon>Kaustia</taxon>
    </lineage>
</organism>
<protein>
    <submittedName>
        <fullName evidence="1">Methyltransferase type 12</fullName>
    </submittedName>
</protein>
<keyword evidence="1" id="KW-0489">Methyltransferase</keyword>
<keyword evidence="1" id="KW-0808">Transferase</keyword>
<reference evidence="1 2" key="1">
    <citation type="submission" date="2020-06" db="EMBL/GenBank/DDBJ databases">
        <title>Genome sequence of 2 isolates from Red Sea Mangroves.</title>
        <authorList>
            <person name="Sefrji F."/>
            <person name="Michoud G."/>
            <person name="Merlino G."/>
            <person name="Daffonchio D."/>
        </authorList>
    </citation>
    <scope>NUCLEOTIDE SEQUENCE [LARGE SCALE GENOMIC DNA]</scope>
    <source>
        <strain evidence="1 2">R1DC25</strain>
    </source>
</reference>
<gene>
    <name evidence="1" type="ORF">HW532_13745</name>
</gene>
<dbReference type="EMBL" id="CP058214">
    <property type="protein sequence ID" value="QPC45344.1"/>
    <property type="molecule type" value="Genomic_DNA"/>
</dbReference>
<dbReference type="AlphaFoldDB" id="A0A7S8HEC0"/>
<dbReference type="Proteomes" id="UP000593594">
    <property type="component" value="Chromosome"/>
</dbReference>
<name>A0A7S8HEC0_9HYPH</name>
<dbReference type="InterPro" id="IPR029063">
    <property type="entry name" value="SAM-dependent_MTases_sf"/>
</dbReference>
<sequence>MYSPLVLRLYDIWVLGISNRFVWRCPSSRLVALYNRNVGARHLDIGVGSGYFLDKAAWPVASPDITLADLNPNSLAAAHARIARYDPGLQRHDAFERFPRATPYESIGLNYLLHCLPGDIRAKSVVFDNLDGVMHRDTRVFGATIVQGDAPRSLAARRLMEAYNRKRIFSNTHDRIPDLAAELERRFVHVNVERVGCVALFEASGRR</sequence>
<proteinExistence type="predicted"/>
<evidence type="ECO:0000313" key="2">
    <source>
        <dbReference type="Proteomes" id="UP000593594"/>
    </source>
</evidence>
<dbReference type="GO" id="GO:0008168">
    <property type="term" value="F:methyltransferase activity"/>
    <property type="evidence" value="ECO:0007669"/>
    <property type="project" value="UniProtKB-KW"/>
</dbReference>
<dbReference type="KEGG" id="kmn:HW532_13745"/>